<evidence type="ECO:0000256" key="2">
    <source>
        <dbReference type="ARBA" id="ARBA00022884"/>
    </source>
</evidence>
<evidence type="ECO:0000313" key="7">
    <source>
        <dbReference type="EMBL" id="ORY06789.1"/>
    </source>
</evidence>
<feature type="domain" description="RRM" evidence="6">
    <location>
        <begin position="111"/>
        <end position="189"/>
    </location>
</feature>
<dbReference type="EMBL" id="MCOG01000436">
    <property type="protein sequence ID" value="ORY06789.1"/>
    <property type="molecule type" value="Genomic_DNA"/>
</dbReference>
<feature type="compositionally biased region" description="Basic and acidic residues" evidence="5">
    <location>
        <begin position="14"/>
        <end position="51"/>
    </location>
</feature>
<dbReference type="AlphaFoldDB" id="A0A1Y1Z942"/>
<dbReference type="PANTHER" id="PTHR46754">
    <property type="entry name" value="MKI67 FHA DOMAIN-INTERACTING NUCLEOLAR PHOSPHOPROTEIN"/>
    <property type="match status" value="1"/>
</dbReference>
<evidence type="ECO:0000313" key="8">
    <source>
        <dbReference type="Proteomes" id="UP000193920"/>
    </source>
</evidence>
<feature type="compositionally biased region" description="Basic residues" evidence="5">
    <location>
        <begin position="1"/>
        <end position="11"/>
    </location>
</feature>
<dbReference type="SUPFAM" id="SSF54928">
    <property type="entry name" value="RNA-binding domain, RBD"/>
    <property type="match status" value="1"/>
</dbReference>
<dbReference type="InterPro" id="IPR035979">
    <property type="entry name" value="RBD_domain_sf"/>
</dbReference>
<dbReference type="Proteomes" id="UP000193920">
    <property type="component" value="Unassembled WGS sequence"/>
</dbReference>
<dbReference type="GO" id="GO:0003723">
    <property type="term" value="F:RNA binding"/>
    <property type="evidence" value="ECO:0007669"/>
    <property type="project" value="UniProtKB-UniRule"/>
</dbReference>
<dbReference type="OrthoDB" id="21467at2759"/>
<name>A0A1Y1Z942_9FUNG</name>
<dbReference type="InterPro" id="IPR000504">
    <property type="entry name" value="RRM_dom"/>
</dbReference>
<gene>
    <name evidence="7" type="ORF">LY90DRAFT_662757</name>
</gene>
<evidence type="ECO:0000256" key="4">
    <source>
        <dbReference type="PROSITE-ProRule" id="PRU00176"/>
    </source>
</evidence>
<evidence type="ECO:0000259" key="6">
    <source>
        <dbReference type="PROSITE" id="PS50102"/>
    </source>
</evidence>
<dbReference type="InterPro" id="IPR012677">
    <property type="entry name" value="Nucleotide-bd_a/b_plait_sf"/>
</dbReference>
<comment type="subcellular location">
    <subcellularLocation>
        <location evidence="1">Nucleus</location>
        <location evidence="1">Nucleolus</location>
    </subcellularLocation>
</comment>
<protein>
    <submittedName>
        <fullName evidence="7">RNA-binding domain-containing protein</fullName>
    </submittedName>
</protein>
<accession>A0A1Y1Z942</accession>
<dbReference type="Pfam" id="PF00076">
    <property type="entry name" value="RRM_1"/>
    <property type="match status" value="1"/>
</dbReference>
<evidence type="ECO:0000256" key="3">
    <source>
        <dbReference type="ARBA" id="ARBA00023242"/>
    </source>
</evidence>
<dbReference type="GO" id="GO:0005730">
    <property type="term" value="C:nucleolus"/>
    <property type="evidence" value="ECO:0007669"/>
    <property type="project" value="UniProtKB-SubCell"/>
</dbReference>
<evidence type="ECO:0000256" key="5">
    <source>
        <dbReference type="SAM" id="MobiDB-lite"/>
    </source>
</evidence>
<organism evidence="7 8">
    <name type="scientific">Neocallimastix californiae</name>
    <dbReference type="NCBI Taxonomy" id="1754190"/>
    <lineage>
        <taxon>Eukaryota</taxon>
        <taxon>Fungi</taxon>
        <taxon>Fungi incertae sedis</taxon>
        <taxon>Chytridiomycota</taxon>
        <taxon>Chytridiomycota incertae sedis</taxon>
        <taxon>Neocallimastigomycetes</taxon>
        <taxon>Neocallimastigales</taxon>
        <taxon>Neocallimastigaceae</taxon>
        <taxon>Neocallimastix</taxon>
    </lineage>
</organism>
<feature type="compositionally biased region" description="Basic and acidic residues" evidence="5">
    <location>
        <begin position="68"/>
        <end position="80"/>
    </location>
</feature>
<sequence length="270" mass="31666">MAGNRRQKKIKNNFVEEEKKEEAVEVPDTKKVEDVAKKEEDDDLEYFKDVAESEEESDSDESEEEENKEEKDEFQKGEKIIALDPKDEETIKNRVKKEIKSVSKDNEVKPGVIFLSHIPHGFYEKQMKEYFTQFGDVTRLRLSRNKKTGKSKHYAFIEFKNAQVAQIVAETMNNYLIYSHVLKCSVIPEDKLDPNTFVGANKKFKVIPWAEIERKKKQELKSGKKYQKNVKSLLKKDEKKRKRLQELGIDYEFSGYAANVKKQAKHTKFE</sequence>
<proteinExistence type="predicted"/>
<dbReference type="Gene3D" id="3.30.70.330">
    <property type="match status" value="1"/>
</dbReference>
<keyword evidence="2 4" id="KW-0694">RNA-binding</keyword>
<comment type="caution">
    <text evidence="7">The sequence shown here is derived from an EMBL/GenBank/DDBJ whole genome shotgun (WGS) entry which is preliminary data.</text>
</comment>
<feature type="region of interest" description="Disordered" evidence="5">
    <location>
        <begin position="1"/>
        <end position="80"/>
    </location>
</feature>
<keyword evidence="3" id="KW-0539">Nucleus</keyword>
<keyword evidence="8" id="KW-1185">Reference proteome</keyword>
<reference evidence="7 8" key="1">
    <citation type="submission" date="2016-08" db="EMBL/GenBank/DDBJ databases">
        <title>A Parts List for Fungal Cellulosomes Revealed by Comparative Genomics.</title>
        <authorList>
            <consortium name="DOE Joint Genome Institute"/>
            <person name="Haitjema C.H."/>
            <person name="Gilmore S.P."/>
            <person name="Henske J.K."/>
            <person name="Solomon K.V."/>
            <person name="De Groot R."/>
            <person name="Kuo A."/>
            <person name="Mondo S.J."/>
            <person name="Salamov A.A."/>
            <person name="Labutti K."/>
            <person name="Zhao Z."/>
            <person name="Chiniquy J."/>
            <person name="Barry K."/>
            <person name="Brewer H.M."/>
            <person name="Purvine S.O."/>
            <person name="Wright A.T."/>
            <person name="Boxma B."/>
            <person name="Van Alen T."/>
            <person name="Hackstein J.H."/>
            <person name="Baker S.E."/>
            <person name="Grigoriev I.V."/>
            <person name="O'Malley M.A."/>
        </authorList>
    </citation>
    <scope>NUCLEOTIDE SEQUENCE [LARGE SCALE GENOMIC DNA]</scope>
    <source>
        <strain evidence="7 8">G1</strain>
    </source>
</reference>
<dbReference type="CDD" id="cd12307">
    <property type="entry name" value="RRM_NIFK_like"/>
    <property type="match status" value="1"/>
</dbReference>
<evidence type="ECO:0000256" key="1">
    <source>
        <dbReference type="ARBA" id="ARBA00004604"/>
    </source>
</evidence>
<dbReference type="PROSITE" id="PS50102">
    <property type="entry name" value="RRM"/>
    <property type="match status" value="1"/>
</dbReference>
<dbReference type="SMART" id="SM00360">
    <property type="entry name" value="RRM"/>
    <property type="match status" value="1"/>
</dbReference>
<dbReference type="STRING" id="1754190.A0A1Y1Z942"/>
<feature type="compositionally biased region" description="Acidic residues" evidence="5">
    <location>
        <begin position="52"/>
        <end position="67"/>
    </location>
</feature>